<evidence type="ECO:0000313" key="2">
    <source>
        <dbReference type="EMBL" id="RUS85883.1"/>
    </source>
</evidence>
<feature type="chain" id="PRO_5018762734" evidence="1">
    <location>
        <begin position="22"/>
        <end position="242"/>
    </location>
</feature>
<organism evidence="2 3">
    <name type="scientific">Elysia chlorotica</name>
    <name type="common">Eastern emerald elysia</name>
    <name type="synonym">Sea slug</name>
    <dbReference type="NCBI Taxonomy" id="188477"/>
    <lineage>
        <taxon>Eukaryota</taxon>
        <taxon>Metazoa</taxon>
        <taxon>Spiralia</taxon>
        <taxon>Lophotrochozoa</taxon>
        <taxon>Mollusca</taxon>
        <taxon>Gastropoda</taxon>
        <taxon>Heterobranchia</taxon>
        <taxon>Euthyneura</taxon>
        <taxon>Panpulmonata</taxon>
        <taxon>Sacoglossa</taxon>
        <taxon>Placobranchoidea</taxon>
        <taxon>Plakobranchidae</taxon>
        <taxon>Elysia</taxon>
    </lineage>
</organism>
<keyword evidence="1" id="KW-0732">Signal</keyword>
<dbReference type="AlphaFoldDB" id="A0A3S1BKH9"/>
<name>A0A3S1BKH9_ELYCH</name>
<comment type="caution">
    <text evidence="2">The sequence shown here is derived from an EMBL/GenBank/DDBJ whole genome shotgun (WGS) entry which is preliminary data.</text>
</comment>
<evidence type="ECO:0000256" key="1">
    <source>
        <dbReference type="SAM" id="SignalP"/>
    </source>
</evidence>
<evidence type="ECO:0000313" key="3">
    <source>
        <dbReference type="Proteomes" id="UP000271974"/>
    </source>
</evidence>
<dbReference type="OrthoDB" id="2378640at2759"/>
<gene>
    <name evidence="2" type="ORF">EGW08_006367</name>
</gene>
<sequence>METSVSTCFLIVLSFFVGCQGMEFTMNRDQTVSPSGRKSCGVLVCEEVVQDRTPTSGFHGDKNRTDAKVSQRSVSEMSIYQHAITSSDTGSADGPGLLVASLNLNQRRVNRVADGMEVVGQLASGGATLRLTLYKHEACGAEYTCRVVLVSAKGEEHVSTSRLLQQRFHDPRDGGDCRVQARREEWAPAITLKLFSLLHQTENKLSQVLSAWPVSLQALETRLQDTMKSMENRLEAKITSEK</sequence>
<dbReference type="Proteomes" id="UP000271974">
    <property type="component" value="Unassembled WGS sequence"/>
</dbReference>
<dbReference type="EMBL" id="RQTK01000157">
    <property type="protein sequence ID" value="RUS85883.1"/>
    <property type="molecule type" value="Genomic_DNA"/>
</dbReference>
<accession>A0A3S1BKH9</accession>
<protein>
    <submittedName>
        <fullName evidence="2">Uncharacterized protein</fullName>
    </submittedName>
</protein>
<keyword evidence="3" id="KW-1185">Reference proteome</keyword>
<feature type="signal peptide" evidence="1">
    <location>
        <begin position="1"/>
        <end position="21"/>
    </location>
</feature>
<proteinExistence type="predicted"/>
<feature type="non-terminal residue" evidence="2">
    <location>
        <position position="242"/>
    </location>
</feature>
<reference evidence="2 3" key="1">
    <citation type="submission" date="2019-01" db="EMBL/GenBank/DDBJ databases">
        <title>A draft genome assembly of the solar-powered sea slug Elysia chlorotica.</title>
        <authorList>
            <person name="Cai H."/>
            <person name="Li Q."/>
            <person name="Fang X."/>
            <person name="Li J."/>
            <person name="Curtis N.E."/>
            <person name="Altenburger A."/>
            <person name="Shibata T."/>
            <person name="Feng M."/>
            <person name="Maeda T."/>
            <person name="Schwartz J.A."/>
            <person name="Shigenobu S."/>
            <person name="Lundholm N."/>
            <person name="Nishiyama T."/>
            <person name="Yang H."/>
            <person name="Hasebe M."/>
            <person name="Li S."/>
            <person name="Pierce S.K."/>
            <person name="Wang J."/>
        </authorList>
    </citation>
    <scope>NUCLEOTIDE SEQUENCE [LARGE SCALE GENOMIC DNA]</scope>
    <source>
        <strain evidence="2">EC2010</strain>
        <tissue evidence="2">Whole organism of an adult</tissue>
    </source>
</reference>